<sequence>MSDINLTAYNAFRRDLARILKTFNSYTQTDFTEETGTNTDFDCKDDLETNLSELYDLELK</sequence>
<gene>
    <name evidence="1" type="primary">Dsim\GD28245</name>
    <name evidence="1" type="ORF">Dsimw501_GD28245</name>
</gene>
<dbReference type="Bgee" id="FBgn0269535">
    <property type="expression patterns" value="Expressed in male reproductive system and 2 other cell types or tissues"/>
</dbReference>
<proteinExistence type="predicted"/>
<dbReference type="KEGG" id="dsi:Dsimw501_GD28245"/>
<dbReference type="AlphaFoldDB" id="A0A0J9R4N3"/>
<name>A0A0J9R4N3_DROSI</name>
<dbReference type="Proteomes" id="UP000035880">
    <property type="component" value="Chromosome 2L"/>
</dbReference>
<evidence type="ECO:0000313" key="1">
    <source>
        <dbReference type="EMBL" id="KMY90941.1"/>
    </source>
</evidence>
<evidence type="ECO:0000313" key="2">
    <source>
        <dbReference type="Proteomes" id="UP000035880"/>
    </source>
</evidence>
<protein>
    <submittedName>
        <fullName evidence="1">Uncharacterized protein</fullName>
    </submittedName>
</protein>
<dbReference type="EMBL" id="CM002910">
    <property type="protein sequence ID" value="KMY90941.1"/>
    <property type="molecule type" value="Genomic_DNA"/>
</dbReference>
<accession>A0A0J9R4N3</accession>
<organism evidence="1 2">
    <name type="scientific">Drosophila simulans</name>
    <name type="common">Fruit fly</name>
    <dbReference type="NCBI Taxonomy" id="7240"/>
    <lineage>
        <taxon>Eukaryota</taxon>
        <taxon>Metazoa</taxon>
        <taxon>Ecdysozoa</taxon>
        <taxon>Arthropoda</taxon>
        <taxon>Hexapoda</taxon>
        <taxon>Insecta</taxon>
        <taxon>Pterygota</taxon>
        <taxon>Neoptera</taxon>
        <taxon>Endopterygota</taxon>
        <taxon>Diptera</taxon>
        <taxon>Brachycera</taxon>
        <taxon>Muscomorpha</taxon>
        <taxon>Ephydroidea</taxon>
        <taxon>Drosophilidae</taxon>
        <taxon>Drosophila</taxon>
        <taxon>Sophophora</taxon>
    </lineage>
</organism>
<reference evidence="1 2" key="1">
    <citation type="journal article" date="2013" name="Genome Res.">
        <title>A second-generation assembly of the Drosophila simulans genome provides new insights into patterns of lineage-specific divergence.</title>
        <authorList>
            <person name="Hu T.T."/>
            <person name="Eisen M.B."/>
            <person name="Thornton K.R."/>
            <person name="Andolfatto P."/>
        </authorList>
    </citation>
    <scope>NUCLEOTIDE SEQUENCE [LARGE SCALE GENOMIC DNA]</scope>
    <source>
        <strain evidence="2">w501</strain>
    </source>
</reference>
<dbReference type="OrthoDB" id="7842158at2759"/>